<proteinExistence type="predicted"/>
<comment type="caution">
    <text evidence="1">The sequence shown here is derived from an EMBL/GenBank/DDBJ whole genome shotgun (WGS) entry which is preliminary data.</text>
</comment>
<dbReference type="RefSeq" id="WP_310325171.1">
    <property type="nucleotide sequence ID" value="NZ_JAVDXV010000001.1"/>
</dbReference>
<dbReference type="EMBL" id="JAVDXV010000001">
    <property type="protein sequence ID" value="MDR7331692.1"/>
    <property type="molecule type" value="Genomic_DNA"/>
</dbReference>
<evidence type="ECO:0000313" key="2">
    <source>
        <dbReference type="Proteomes" id="UP001180825"/>
    </source>
</evidence>
<accession>A0ABU2A5B7</accession>
<dbReference type="Proteomes" id="UP001180825">
    <property type="component" value="Unassembled WGS sequence"/>
</dbReference>
<reference evidence="1 2" key="1">
    <citation type="submission" date="2023-07" db="EMBL/GenBank/DDBJ databases">
        <title>Sorghum-associated microbial communities from plants grown in Nebraska, USA.</title>
        <authorList>
            <person name="Schachtman D."/>
        </authorList>
    </citation>
    <scope>NUCLEOTIDE SEQUENCE [LARGE SCALE GENOMIC DNA]</scope>
    <source>
        <strain evidence="1 2">BE316</strain>
    </source>
</reference>
<sequence>MQLNLEEPESIVQWWRICPERHWLYLETLEAQSPQFRSAIHHARHRIEADSMFSRRRVQALADELQAAWNQGEELIEQGAEAELH</sequence>
<name>A0ABU2A5B7_9BURK</name>
<keyword evidence="2" id="KW-1185">Reference proteome</keyword>
<protein>
    <submittedName>
        <fullName evidence="1">Uncharacterized protein</fullName>
    </submittedName>
</protein>
<gene>
    <name evidence="1" type="ORF">J2X21_000804</name>
</gene>
<organism evidence="1 2">
    <name type="scientific">Roseateles asaccharophilus</name>
    <dbReference type="NCBI Taxonomy" id="582607"/>
    <lineage>
        <taxon>Bacteria</taxon>
        <taxon>Pseudomonadati</taxon>
        <taxon>Pseudomonadota</taxon>
        <taxon>Betaproteobacteria</taxon>
        <taxon>Burkholderiales</taxon>
        <taxon>Sphaerotilaceae</taxon>
        <taxon>Roseateles</taxon>
    </lineage>
</organism>
<evidence type="ECO:0000313" key="1">
    <source>
        <dbReference type="EMBL" id="MDR7331692.1"/>
    </source>
</evidence>